<comment type="caution">
    <text evidence="2">The sequence shown here is derived from an EMBL/GenBank/DDBJ whole genome shotgun (WGS) entry which is preliminary data.</text>
</comment>
<dbReference type="Proteomes" id="UP001501469">
    <property type="component" value="Unassembled WGS sequence"/>
</dbReference>
<protein>
    <submittedName>
        <fullName evidence="2">Uncharacterized protein</fullName>
    </submittedName>
</protein>
<keyword evidence="3" id="KW-1185">Reference proteome</keyword>
<evidence type="ECO:0000313" key="3">
    <source>
        <dbReference type="Proteomes" id="UP001501469"/>
    </source>
</evidence>
<reference evidence="3" key="1">
    <citation type="journal article" date="2019" name="Int. J. Syst. Evol. Microbiol.">
        <title>The Global Catalogue of Microorganisms (GCM) 10K type strain sequencing project: providing services to taxonomists for standard genome sequencing and annotation.</title>
        <authorList>
            <consortium name="The Broad Institute Genomics Platform"/>
            <consortium name="The Broad Institute Genome Sequencing Center for Infectious Disease"/>
            <person name="Wu L."/>
            <person name="Ma J."/>
        </authorList>
    </citation>
    <scope>NUCLEOTIDE SEQUENCE [LARGE SCALE GENOMIC DNA]</scope>
    <source>
        <strain evidence="3">JCM 17225</strain>
    </source>
</reference>
<dbReference type="RefSeq" id="WP_345059712.1">
    <property type="nucleotide sequence ID" value="NZ_BAABDK010000035.1"/>
</dbReference>
<organism evidence="2 3">
    <name type="scientific">Hymenobacter glaciei</name>
    <dbReference type="NCBI Taxonomy" id="877209"/>
    <lineage>
        <taxon>Bacteria</taxon>
        <taxon>Pseudomonadati</taxon>
        <taxon>Bacteroidota</taxon>
        <taxon>Cytophagia</taxon>
        <taxon>Cytophagales</taxon>
        <taxon>Hymenobacteraceae</taxon>
        <taxon>Hymenobacter</taxon>
    </lineage>
</organism>
<keyword evidence="1" id="KW-1133">Transmembrane helix</keyword>
<sequence length="71" mass="7429">MWLLGALLVAAFFAVGLRLLLEQNPALHAPLLRELPTEALFSLKLLLFGLCVLGVYVGRVAGAAIGSLVAG</sequence>
<keyword evidence="1" id="KW-0472">Membrane</keyword>
<evidence type="ECO:0000313" key="2">
    <source>
        <dbReference type="EMBL" id="GAA4055290.1"/>
    </source>
</evidence>
<keyword evidence="1" id="KW-0812">Transmembrane</keyword>
<name>A0ABP7UXV5_9BACT</name>
<feature type="transmembrane region" description="Helical" evidence="1">
    <location>
        <begin position="45"/>
        <end position="70"/>
    </location>
</feature>
<dbReference type="EMBL" id="BAABDK010000035">
    <property type="protein sequence ID" value="GAA4055290.1"/>
    <property type="molecule type" value="Genomic_DNA"/>
</dbReference>
<proteinExistence type="predicted"/>
<gene>
    <name evidence="2" type="ORF">GCM10022409_48060</name>
</gene>
<accession>A0ABP7UXV5</accession>
<evidence type="ECO:0000256" key="1">
    <source>
        <dbReference type="SAM" id="Phobius"/>
    </source>
</evidence>